<reference evidence="3 4" key="1">
    <citation type="submission" date="2012-02" db="EMBL/GenBank/DDBJ databases">
        <title>Whole genome shotgun sequence of Escherichia hermannii NBRC 105704.</title>
        <authorList>
            <person name="Yoshida I."/>
            <person name="Hosoyama A."/>
            <person name="Tsuchikane K."/>
            <person name="Katsumata H."/>
            <person name="Yamazaki S."/>
            <person name="Fujita N."/>
        </authorList>
    </citation>
    <scope>NUCLEOTIDE SEQUENCE [LARGE SCALE GENOMIC DNA]</scope>
    <source>
        <strain evidence="3 4">NBRC 105704</strain>
    </source>
</reference>
<dbReference type="InterPro" id="IPR026256">
    <property type="entry name" value="TfoX-like_gammaprotbact"/>
</dbReference>
<accession>H5UWZ3</accession>
<evidence type="ECO:0000313" key="3">
    <source>
        <dbReference type="EMBL" id="GAB50424.1"/>
    </source>
</evidence>
<evidence type="ECO:0000313" key="4">
    <source>
        <dbReference type="Proteomes" id="UP000010297"/>
    </source>
</evidence>
<dbReference type="GeneID" id="92829063"/>
<dbReference type="Pfam" id="PF04993">
    <property type="entry name" value="TfoX_N"/>
    <property type="match status" value="1"/>
</dbReference>
<proteinExistence type="predicted"/>
<dbReference type="Gene3D" id="1.10.150.20">
    <property type="entry name" value="5' to 3' exonuclease, C-terminal subdomain"/>
    <property type="match status" value="1"/>
</dbReference>
<gene>
    <name evidence="3" type="primary">sxy</name>
    <name evidence="3" type="ORF">EH105704_01_04340</name>
</gene>
<evidence type="ECO:0000259" key="1">
    <source>
        <dbReference type="Pfam" id="PF04993"/>
    </source>
</evidence>
<feature type="domain" description="TfoX C-terminal" evidence="2">
    <location>
        <begin position="117"/>
        <end position="195"/>
    </location>
</feature>
<dbReference type="Gene3D" id="3.30.1460.30">
    <property type="entry name" value="YgaC/TfoX-N like chaperone"/>
    <property type="match status" value="1"/>
</dbReference>
<dbReference type="InterPro" id="IPR007076">
    <property type="entry name" value="TfoX_N"/>
</dbReference>
<organism evidence="3 4">
    <name type="scientific">Atlantibacter hermannii NBRC 105704</name>
    <dbReference type="NCBI Taxonomy" id="1115512"/>
    <lineage>
        <taxon>Bacteria</taxon>
        <taxon>Pseudomonadati</taxon>
        <taxon>Pseudomonadota</taxon>
        <taxon>Gammaproteobacteria</taxon>
        <taxon>Enterobacterales</taxon>
        <taxon>Enterobacteriaceae</taxon>
        <taxon>Atlantibacter</taxon>
    </lineage>
</organism>
<dbReference type="AlphaFoldDB" id="H5UWZ3"/>
<dbReference type="InterPro" id="IPR047525">
    <property type="entry name" value="TfoX-like"/>
</dbReference>
<dbReference type="GO" id="GO:0030420">
    <property type="term" value="P:establishment of competence for transformation"/>
    <property type="evidence" value="ECO:0007669"/>
    <property type="project" value="InterPro"/>
</dbReference>
<sequence length="204" mass="23246">MKSITTRKLAQVEDVLKTLGKIHCRSLFGGYSLTIDKASFGMLVDGELFLCAGEQSAEYFSQRNSTKLTFTRRGRPVHLNYYRVDNDLWNNPPLLVKLATDSLTSANEELANRQQGQRVKDLPNLTLQHEIWLWEAGIKDVETLKANGSRESWLKLRTIKKNCGVKTLYALEGAIVGLHEAALPAQTRRELHEWYVEQLQPKHP</sequence>
<dbReference type="PIRSF" id="PIRSF028788">
    <property type="entry name" value="TfoX_Sxy"/>
    <property type="match status" value="1"/>
</dbReference>
<dbReference type="eggNOG" id="COG3070">
    <property type="taxonomic scope" value="Bacteria"/>
</dbReference>
<dbReference type="InterPro" id="IPR007077">
    <property type="entry name" value="TfoX_C"/>
</dbReference>
<dbReference type="PANTHER" id="PTHR36121">
    <property type="entry name" value="PROTEIN SXY"/>
    <property type="match status" value="1"/>
</dbReference>
<feature type="domain" description="TfoX N-terminal" evidence="1">
    <location>
        <begin position="15"/>
        <end position="105"/>
    </location>
</feature>
<dbReference type="Proteomes" id="UP000010297">
    <property type="component" value="Unassembled WGS sequence"/>
</dbReference>
<keyword evidence="4" id="KW-1185">Reference proteome</keyword>
<dbReference type="RefSeq" id="WP_002463011.1">
    <property type="nucleotide sequence ID" value="NZ_BAFF01000001.1"/>
</dbReference>
<evidence type="ECO:0000259" key="2">
    <source>
        <dbReference type="Pfam" id="PF04994"/>
    </source>
</evidence>
<dbReference type="Pfam" id="PF04994">
    <property type="entry name" value="TfoX_C"/>
    <property type="match status" value="1"/>
</dbReference>
<name>H5UWZ3_ATLHE</name>
<protein>
    <submittedName>
        <fullName evidence="3">Sxy protein</fullName>
    </submittedName>
</protein>
<dbReference type="SUPFAM" id="SSF159894">
    <property type="entry name" value="YgaC/TfoX-N like"/>
    <property type="match status" value="1"/>
</dbReference>
<dbReference type="PANTHER" id="PTHR36121:SF1">
    <property type="entry name" value="PROTEIN SXY"/>
    <property type="match status" value="1"/>
</dbReference>
<comment type="caution">
    <text evidence="3">The sequence shown here is derived from an EMBL/GenBank/DDBJ whole genome shotgun (WGS) entry which is preliminary data.</text>
</comment>
<dbReference type="EMBL" id="BAFF01000001">
    <property type="protein sequence ID" value="GAB50424.1"/>
    <property type="molecule type" value="Genomic_DNA"/>
</dbReference>